<proteinExistence type="predicted"/>
<name>A0ACB8RPW6_9AGAM</name>
<evidence type="ECO:0000313" key="1">
    <source>
        <dbReference type="EMBL" id="KAI0045645.1"/>
    </source>
</evidence>
<keyword evidence="2" id="KW-1185">Reference proteome</keyword>
<organism evidence="1 2">
    <name type="scientific">Auriscalpium vulgare</name>
    <dbReference type="NCBI Taxonomy" id="40419"/>
    <lineage>
        <taxon>Eukaryota</taxon>
        <taxon>Fungi</taxon>
        <taxon>Dikarya</taxon>
        <taxon>Basidiomycota</taxon>
        <taxon>Agaricomycotina</taxon>
        <taxon>Agaricomycetes</taxon>
        <taxon>Russulales</taxon>
        <taxon>Auriscalpiaceae</taxon>
        <taxon>Auriscalpium</taxon>
    </lineage>
</organism>
<dbReference type="EMBL" id="MU275946">
    <property type="protein sequence ID" value="KAI0045645.1"/>
    <property type="molecule type" value="Genomic_DNA"/>
</dbReference>
<reference evidence="1" key="1">
    <citation type="submission" date="2021-02" db="EMBL/GenBank/DDBJ databases">
        <authorList>
            <consortium name="DOE Joint Genome Institute"/>
            <person name="Ahrendt S."/>
            <person name="Looney B.P."/>
            <person name="Miyauchi S."/>
            <person name="Morin E."/>
            <person name="Drula E."/>
            <person name="Courty P.E."/>
            <person name="Chicoki N."/>
            <person name="Fauchery L."/>
            <person name="Kohler A."/>
            <person name="Kuo A."/>
            <person name="Labutti K."/>
            <person name="Pangilinan J."/>
            <person name="Lipzen A."/>
            <person name="Riley R."/>
            <person name="Andreopoulos W."/>
            <person name="He G."/>
            <person name="Johnson J."/>
            <person name="Barry K.W."/>
            <person name="Grigoriev I.V."/>
            <person name="Nagy L."/>
            <person name="Hibbett D."/>
            <person name="Henrissat B."/>
            <person name="Matheny P.B."/>
            <person name="Labbe J."/>
            <person name="Martin F."/>
        </authorList>
    </citation>
    <scope>NUCLEOTIDE SEQUENCE</scope>
    <source>
        <strain evidence="1">FP105234-sp</strain>
    </source>
</reference>
<dbReference type="Proteomes" id="UP000814033">
    <property type="component" value="Unassembled WGS sequence"/>
</dbReference>
<reference evidence="1" key="2">
    <citation type="journal article" date="2022" name="New Phytol.">
        <title>Evolutionary transition to the ectomycorrhizal habit in the genomes of a hyperdiverse lineage of mushroom-forming fungi.</title>
        <authorList>
            <person name="Looney B."/>
            <person name="Miyauchi S."/>
            <person name="Morin E."/>
            <person name="Drula E."/>
            <person name="Courty P.E."/>
            <person name="Kohler A."/>
            <person name="Kuo A."/>
            <person name="LaButti K."/>
            <person name="Pangilinan J."/>
            <person name="Lipzen A."/>
            <person name="Riley R."/>
            <person name="Andreopoulos W."/>
            <person name="He G."/>
            <person name="Johnson J."/>
            <person name="Nolan M."/>
            <person name="Tritt A."/>
            <person name="Barry K.W."/>
            <person name="Grigoriev I.V."/>
            <person name="Nagy L.G."/>
            <person name="Hibbett D."/>
            <person name="Henrissat B."/>
            <person name="Matheny P.B."/>
            <person name="Labbe J."/>
            <person name="Martin F.M."/>
        </authorList>
    </citation>
    <scope>NUCLEOTIDE SEQUENCE</scope>
    <source>
        <strain evidence="1">FP105234-sp</strain>
    </source>
</reference>
<sequence>MAFVQTINGDGLVRDTWPSELGRLCMDDKEYPDMESSDVVPSDAEDVWNWAVVALIPKDSSRPIDPTRRWSIVHNRESAPVAMRACAVTLRIQGLLGRHNFNVMGNWDRMALAEQ</sequence>
<accession>A0ACB8RPW6</accession>
<comment type="caution">
    <text evidence="1">The sequence shown here is derived from an EMBL/GenBank/DDBJ whole genome shotgun (WGS) entry which is preliminary data.</text>
</comment>
<gene>
    <name evidence="1" type="ORF">FA95DRAFT_1607558</name>
</gene>
<evidence type="ECO:0000313" key="2">
    <source>
        <dbReference type="Proteomes" id="UP000814033"/>
    </source>
</evidence>
<protein>
    <submittedName>
        <fullName evidence="1">Uncharacterized protein</fullName>
    </submittedName>
</protein>